<name>A0A3M7RC24_BRAPC</name>
<keyword evidence="1" id="KW-0472">Membrane</keyword>
<accession>A0A3M7RC24</accession>
<feature type="transmembrane region" description="Helical" evidence="1">
    <location>
        <begin position="45"/>
        <end position="72"/>
    </location>
</feature>
<reference evidence="2 3" key="1">
    <citation type="journal article" date="2018" name="Sci. Rep.">
        <title>Genomic signatures of local adaptation to the degree of environmental predictability in rotifers.</title>
        <authorList>
            <person name="Franch-Gras L."/>
            <person name="Hahn C."/>
            <person name="Garcia-Roger E.M."/>
            <person name="Carmona M.J."/>
            <person name="Serra M."/>
            <person name="Gomez A."/>
        </authorList>
    </citation>
    <scope>NUCLEOTIDE SEQUENCE [LARGE SCALE GENOMIC DNA]</scope>
    <source>
        <strain evidence="2">HYR1</strain>
    </source>
</reference>
<gene>
    <name evidence="2" type="ORF">BpHYR1_054066</name>
</gene>
<organism evidence="2 3">
    <name type="scientific">Brachionus plicatilis</name>
    <name type="common">Marine rotifer</name>
    <name type="synonym">Brachionus muelleri</name>
    <dbReference type="NCBI Taxonomy" id="10195"/>
    <lineage>
        <taxon>Eukaryota</taxon>
        <taxon>Metazoa</taxon>
        <taxon>Spiralia</taxon>
        <taxon>Gnathifera</taxon>
        <taxon>Rotifera</taxon>
        <taxon>Eurotatoria</taxon>
        <taxon>Monogononta</taxon>
        <taxon>Pseudotrocha</taxon>
        <taxon>Ploima</taxon>
        <taxon>Brachionidae</taxon>
        <taxon>Brachionus</taxon>
    </lineage>
</organism>
<keyword evidence="1" id="KW-0812">Transmembrane</keyword>
<keyword evidence="1" id="KW-1133">Transmembrane helix</keyword>
<evidence type="ECO:0000313" key="2">
    <source>
        <dbReference type="EMBL" id="RNA21133.1"/>
    </source>
</evidence>
<proteinExistence type="predicted"/>
<evidence type="ECO:0000313" key="3">
    <source>
        <dbReference type="Proteomes" id="UP000276133"/>
    </source>
</evidence>
<dbReference type="EMBL" id="REGN01003726">
    <property type="protein sequence ID" value="RNA21133.1"/>
    <property type="molecule type" value="Genomic_DNA"/>
</dbReference>
<evidence type="ECO:0000256" key="1">
    <source>
        <dbReference type="SAM" id="Phobius"/>
    </source>
</evidence>
<comment type="caution">
    <text evidence="2">The sequence shown here is derived from an EMBL/GenBank/DDBJ whole genome shotgun (WGS) entry which is preliminary data.</text>
</comment>
<dbReference type="Proteomes" id="UP000276133">
    <property type="component" value="Unassembled WGS sequence"/>
</dbReference>
<dbReference type="AlphaFoldDB" id="A0A3M7RC24"/>
<sequence>MLMFSFFFLIIKGVLNFKIDSGVLFRLDTKFKQIQFEFPFKNFQFFSFAGLIYSILISSLYYYLMAWIIFIYDYYQSY</sequence>
<protein>
    <submittedName>
        <fullName evidence="2">Uncharacterized protein</fullName>
    </submittedName>
</protein>
<keyword evidence="3" id="KW-1185">Reference proteome</keyword>